<name>A0AAD9DFP4_9STRA</name>
<gene>
    <name evidence="2" type="ORF">QTG54_003361</name>
</gene>
<comment type="caution">
    <text evidence="2">The sequence shown here is derived from an EMBL/GenBank/DDBJ whole genome shotgun (WGS) entry which is preliminary data.</text>
</comment>
<dbReference type="PANTHER" id="PTHR37563:SF2">
    <property type="entry name" value="PHYTANOYL-COA DIOXYGENASE FAMILY PROTEIN (AFU_ORTHOLOGUE AFUA_2G03330)"/>
    <property type="match status" value="1"/>
</dbReference>
<dbReference type="SUPFAM" id="SSF51197">
    <property type="entry name" value="Clavaminate synthase-like"/>
    <property type="match status" value="1"/>
</dbReference>
<dbReference type="AlphaFoldDB" id="A0AAD9DFP4"/>
<dbReference type="EMBL" id="JATAAI010000005">
    <property type="protein sequence ID" value="KAK1745437.1"/>
    <property type="molecule type" value="Genomic_DNA"/>
</dbReference>
<protein>
    <submittedName>
        <fullName evidence="2">PhyH family protein</fullName>
    </submittedName>
</protein>
<dbReference type="Proteomes" id="UP001224775">
    <property type="component" value="Unassembled WGS sequence"/>
</dbReference>
<reference evidence="2" key="1">
    <citation type="submission" date="2023-06" db="EMBL/GenBank/DDBJ databases">
        <title>Survivors Of The Sea: Transcriptome response of Skeletonema marinoi to long-term dormancy.</title>
        <authorList>
            <person name="Pinder M.I.M."/>
            <person name="Kourtchenko O."/>
            <person name="Robertson E.K."/>
            <person name="Larsson T."/>
            <person name="Maumus F."/>
            <person name="Osuna-Cruz C.M."/>
            <person name="Vancaester E."/>
            <person name="Stenow R."/>
            <person name="Vandepoele K."/>
            <person name="Ploug H."/>
            <person name="Bruchert V."/>
            <person name="Godhe A."/>
            <person name="Topel M."/>
        </authorList>
    </citation>
    <scope>NUCLEOTIDE SEQUENCE</scope>
    <source>
        <strain evidence="2">R05AC</strain>
    </source>
</reference>
<organism evidence="2 3">
    <name type="scientific">Skeletonema marinoi</name>
    <dbReference type="NCBI Taxonomy" id="267567"/>
    <lineage>
        <taxon>Eukaryota</taxon>
        <taxon>Sar</taxon>
        <taxon>Stramenopiles</taxon>
        <taxon>Ochrophyta</taxon>
        <taxon>Bacillariophyta</taxon>
        <taxon>Coscinodiscophyceae</taxon>
        <taxon>Thalassiosirophycidae</taxon>
        <taxon>Thalassiosirales</taxon>
        <taxon>Skeletonemataceae</taxon>
        <taxon>Skeletonema</taxon>
        <taxon>Skeletonema marinoi-dohrnii complex</taxon>
    </lineage>
</organism>
<keyword evidence="3" id="KW-1185">Reference proteome</keyword>
<feature type="region of interest" description="Disordered" evidence="1">
    <location>
        <begin position="1"/>
        <end position="31"/>
    </location>
</feature>
<sequence length="614" mass="67191">MDAAWGAFGSDSDDSDDDSTADKNEQAQQPNVLFESTSAAVTVAITQYFASLTKTTGVGLGERVLAVTSMMYGDECGGEAGELKTMMTEWVIRRGMKVVAGDDVSSACDAAVLIVGDTKDLQSDSSLNIRRRLVPGGIVWMIIKRQENESDNNNSFDCFPGSIWEEISCVSTSSSYSVHKIQKRACLVNAMSCPWMDKKSIIGKEVALAAEKKCGNFKVAENESYLQFELLAASQVTIVPSVAERTRAKITSTDEAYTTILTDTNIKHAIEKFRDHGLVIIKGLLPPEQTIPWGNVVLEDFTSAVEALKNHQSRPVDLLNPDKGQFEPLSYKEMAMREDLRVDLRSGPSMEKLRSQENNLASEAMAGNNVIDVGSQPTIITADTMGTAGSSWRYHPSILAILKGLFNPRDDSLYKGNFGRWNFGGNGPDGSPQPFRLGQIGSVVSCPGSGDQAIHADTPHLFEHTDCHPCHYCNVFTPGYKVANDQTDNPSFQNEFVDGLWTGSSTMGGTALVYDSHRLSVSAMLLAESDDGNDNDNASLRRQLLELLTLRPALDAGDVVIFDNRTLHYGIANTSKGDTTGKDSNAGRRPMLYLNVTQSWFHDPKNWDDRESVY</sequence>
<evidence type="ECO:0000313" key="3">
    <source>
        <dbReference type="Proteomes" id="UP001224775"/>
    </source>
</evidence>
<evidence type="ECO:0000313" key="2">
    <source>
        <dbReference type="EMBL" id="KAK1745437.1"/>
    </source>
</evidence>
<accession>A0AAD9DFP4</accession>
<dbReference type="InterPro" id="IPR051961">
    <property type="entry name" value="Fungal_Metabolite_Diox"/>
</dbReference>
<proteinExistence type="predicted"/>
<evidence type="ECO:0000256" key="1">
    <source>
        <dbReference type="SAM" id="MobiDB-lite"/>
    </source>
</evidence>
<dbReference type="PANTHER" id="PTHR37563">
    <property type="entry name" value="PHYTANOYL-COA DIOXYGENASE FAMILY PROTEIN (AFU_ORTHOLOGUE AFUA_2G03330)"/>
    <property type="match status" value="1"/>
</dbReference>
<dbReference type="Gene3D" id="2.60.120.620">
    <property type="entry name" value="q2cbj1_9rhob like domain"/>
    <property type="match status" value="1"/>
</dbReference>